<accession>A0ABV7GGI7</accession>
<dbReference type="InterPro" id="IPR000671">
    <property type="entry name" value="Peptidase_A31"/>
</dbReference>
<evidence type="ECO:0000313" key="6">
    <source>
        <dbReference type="Proteomes" id="UP001595621"/>
    </source>
</evidence>
<dbReference type="PANTHER" id="PTHR30302">
    <property type="entry name" value="HYDROGENASE 1 MATURATION PROTEASE"/>
    <property type="match status" value="1"/>
</dbReference>
<dbReference type="PANTHER" id="PTHR30302:SF1">
    <property type="entry name" value="HYDROGENASE 2 MATURATION PROTEASE"/>
    <property type="match status" value="1"/>
</dbReference>
<dbReference type="NCBIfam" id="TIGR00072">
    <property type="entry name" value="hydrog_prot"/>
    <property type="match status" value="1"/>
</dbReference>
<evidence type="ECO:0000256" key="4">
    <source>
        <dbReference type="ARBA" id="ARBA00022801"/>
    </source>
</evidence>
<keyword evidence="6" id="KW-1185">Reference proteome</keyword>
<dbReference type="Proteomes" id="UP001595621">
    <property type="component" value="Unassembled WGS sequence"/>
</dbReference>
<name>A0ABV7GGI7_9GAMM</name>
<proteinExistence type="inferred from homology"/>
<evidence type="ECO:0000256" key="2">
    <source>
        <dbReference type="ARBA" id="ARBA00022670"/>
    </source>
</evidence>
<dbReference type="EMBL" id="JBHRTD010000017">
    <property type="protein sequence ID" value="MFC3139448.1"/>
    <property type="molecule type" value="Genomic_DNA"/>
</dbReference>
<reference evidence="6" key="1">
    <citation type="journal article" date="2019" name="Int. J. Syst. Evol. Microbiol.">
        <title>The Global Catalogue of Microorganisms (GCM) 10K type strain sequencing project: providing services to taxonomists for standard genome sequencing and annotation.</title>
        <authorList>
            <consortium name="The Broad Institute Genomics Platform"/>
            <consortium name="The Broad Institute Genome Sequencing Center for Infectious Disease"/>
            <person name="Wu L."/>
            <person name="Ma J."/>
        </authorList>
    </citation>
    <scope>NUCLEOTIDE SEQUENCE [LARGE SCALE GENOMIC DNA]</scope>
    <source>
        <strain evidence="6">KCTC 52277</strain>
    </source>
</reference>
<keyword evidence="3" id="KW-0064">Aspartyl protease</keyword>
<dbReference type="SUPFAM" id="SSF53163">
    <property type="entry name" value="HybD-like"/>
    <property type="match status" value="1"/>
</dbReference>
<dbReference type="Gene3D" id="3.40.50.1450">
    <property type="entry name" value="HybD-like"/>
    <property type="match status" value="1"/>
</dbReference>
<dbReference type="Pfam" id="PF01750">
    <property type="entry name" value="HycI"/>
    <property type="match status" value="1"/>
</dbReference>
<dbReference type="CDD" id="cd06062">
    <property type="entry name" value="H2MP_MemB-H2up"/>
    <property type="match status" value="1"/>
</dbReference>
<keyword evidence="4" id="KW-0378">Hydrolase</keyword>
<gene>
    <name evidence="5" type="ORF">ACFOE0_14830</name>
</gene>
<comment type="similarity">
    <text evidence="1">Belongs to the peptidase A31 family.</text>
</comment>
<dbReference type="PRINTS" id="PR00446">
    <property type="entry name" value="HYDRGNUPTAKE"/>
</dbReference>
<protein>
    <submittedName>
        <fullName evidence="5">HyaD/HybD family hydrogenase maturation endopeptidase</fullName>
    </submittedName>
</protein>
<organism evidence="5 6">
    <name type="scientific">Shewanella submarina</name>
    <dbReference type="NCBI Taxonomy" id="2016376"/>
    <lineage>
        <taxon>Bacteria</taxon>
        <taxon>Pseudomonadati</taxon>
        <taxon>Pseudomonadota</taxon>
        <taxon>Gammaproteobacteria</taxon>
        <taxon>Alteromonadales</taxon>
        <taxon>Shewanellaceae</taxon>
        <taxon>Shewanella</taxon>
    </lineage>
</organism>
<comment type="caution">
    <text evidence="5">The sequence shown here is derived from an EMBL/GenBank/DDBJ whole genome shotgun (WGS) entry which is preliminary data.</text>
</comment>
<dbReference type="InterPro" id="IPR023430">
    <property type="entry name" value="Pept_HybD-like_dom_sf"/>
</dbReference>
<sequence>MKILLLGIGNVLYADEGVGVHFVNYISEKFHFTHSEHELDMLDGGTLAQGLTPILARYDYLVVVDTVNANGVEPGEVYFFDFDQAPPEIDWQGSAHEVEMLQTLCMMEMMGDRPKTFVLGVTPTVLEPMHLGLTNRIHAAVPLMEKVLLSHLHQLGFESTQIKEVEINSLIPDAYKRHLEQPLHL</sequence>
<evidence type="ECO:0000313" key="5">
    <source>
        <dbReference type="EMBL" id="MFC3139448.1"/>
    </source>
</evidence>
<evidence type="ECO:0000256" key="3">
    <source>
        <dbReference type="ARBA" id="ARBA00022750"/>
    </source>
</evidence>
<keyword evidence="2" id="KW-0645">Protease</keyword>
<evidence type="ECO:0000256" key="1">
    <source>
        <dbReference type="ARBA" id="ARBA00006814"/>
    </source>
</evidence>
<dbReference type="RefSeq" id="WP_248937200.1">
    <property type="nucleotide sequence ID" value="NZ_JAKILF010000007.1"/>
</dbReference>